<dbReference type="Proteomes" id="UP001165065">
    <property type="component" value="Unassembled WGS sequence"/>
</dbReference>
<comment type="caution">
    <text evidence="1">The sequence shown here is derived from an EMBL/GenBank/DDBJ whole genome shotgun (WGS) entry which is preliminary data.</text>
</comment>
<dbReference type="InterPro" id="IPR011008">
    <property type="entry name" value="Dimeric_a/b-barrel"/>
</dbReference>
<accession>A0A9W7FVH2</accession>
<gene>
    <name evidence="1" type="ORF">TrCOL_g2996</name>
</gene>
<dbReference type="AlphaFoldDB" id="A0A9W7FVH2"/>
<name>A0A9W7FVH2_9STRA</name>
<evidence type="ECO:0000313" key="2">
    <source>
        <dbReference type="Proteomes" id="UP001165065"/>
    </source>
</evidence>
<dbReference type="InterPro" id="IPR008000">
    <property type="entry name" value="Rham/fucose_mutarotase"/>
</dbReference>
<reference evidence="2" key="1">
    <citation type="journal article" date="2023" name="Commun. Biol.">
        <title>Genome analysis of Parmales, the sister group of diatoms, reveals the evolutionary specialization of diatoms from phago-mixotrophs to photoautotrophs.</title>
        <authorList>
            <person name="Ban H."/>
            <person name="Sato S."/>
            <person name="Yoshikawa S."/>
            <person name="Yamada K."/>
            <person name="Nakamura Y."/>
            <person name="Ichinomiya M."/>
            <person name="Sato N."/>
            <person name="Blanc-Mathieu R."/>
            <person name="Endo H."/>
            <person name="Kuwata A."/>
            <person name="Ogata H."/>
        </authorList>
    </citation>
    <scope>NUCLEOTIDE SEQUENCE [LARGE SCALE GENOMIC DNA]</scope>
</reference>
<dbReference type="GO" id="GO:0016857">
    <property type="term" value="F:racemase and epimerase activity, acting on carbohydrates and derivatives"/>
    <property type="evidence" value="ECO:0007669"/>
    <property type="project" value="InterPro"/>
</dbReference>
<dbReference type="Gene3D" id="3.30.70.100">
    <property type="match status" value="1"/>
</dbReference>
<dbReference type="OrthoDB" id="200290at2759"/>
<dbReference type="EMBL" id="BRYA01000545">
    <property type="protein sequence ID" value="GMI22218.1"/>
    <property type="molecule type" value="Genomic_DNA"/>
</dbReference>
<organism evidence="1 2">
    <name type="scientific">Triparma columacea</name>
    <dbReference type="NCBI Taxonomy" id="722753"/>
    <lineage>
        <taxon>Eukaryota</taxon>
        <taxon>Sar</taxon>
        <taxon>Stramenopiles</taxon>
        <taxon>Ochrophyta</taxon>
        <taxon>Bolidophyceae</taxon>
        <taxon>Parmales</taxon>
        <taxon>Triparmaceae</taxon>
        <taxon>Triparma</taxon>
    </lineage>
</organism>
<keyword evidence="2" id="KW-1185">Reference proteome</keyword>
<dbReference type="SUPFAM" id="SSF54909">
    <property type="entry name" value="Dimeric alpha+beta barrel"/>
    <property type="match status" value="1"/>
</dbReference>
<evidence type="ECO:0008006" key="3">
    <source>
        <dbReference type="Google" id="ProtNLM"/>
    </source>
</evidence>
<proteinExistence type="predicted"/>
<sequence>MSTNKHCFITTLKPGKLSSYINLHDKIYPEVVTGLRAAGVISLDIHHINQGGGDTLVMYIVTEEGVDLNSAIGPGSKYRKEPKCEQWEDLMDGEFHGGWTEMGCVHSSQDNWGVMINQT</sequence>
<evidence type="ECO:0000313" key="1">
    <source>
        <dbReference type="EMBL" id="GMI22218.1"/>
    </source>
</evidence>
<dbReference type="Pfam" id="PF05336">
    <property type="entry name" value="rhaM"/>
    <property type="match status" value="1"/>
</dbReference>
<protein>
    <recommendedName>
        <fullName evidence="3">L-rhamnose mutarotase</fullName>
    </recommendedName>
</protein>